<evidence type="ECO:0000313" key="1">
    <source>
        <dbReference type="EMBL" id="SVB17981.1"/>
    </source>
</evidence>
<dbReference type="EMBL" id="UINC01031626">
    <property type="protein sequence ID" value="SVB17981.1"/>
    <property type="molecule type" value="Genomic_DNA"/>
</dbReference>
<gene>
    <name evidence="1" type="ORF">METZ01_LOCUS170835</name>
</gene>
<reference evidence="1" key="1">
    <citation type="submission" date="2018-05" db="EMBL/GenBank/DDBJ databases">
        <authorList>
            <person name="Lanie J.A."/>
            <person name="Ng W.-L."/>
            <person name="Kazmierczak K.M."/>
            <person name="Andrzejewski T.M."/>
            <person name="Davidsen T.M."/>
            <person name="Wayne K.J."/>
            <person name="Tettelin H."/>
            <person name="Glass J.I."/>
            <person name="Rusch D."/>
            <person name="Podicherti R."/>
            <person name="Tsui H.-C.T."/>
            <person name="Winkler M.E."/>
        </authorList>
    </citation>
    <scope>NUCLEOTIDE SEQUENCE</scope>
</reference>
<dbReference type="AlphaFoldDB" id="A0A382BWU3"/>
<organism evidence="1">
    <name type="scientific">marine metagenome</name>
    <dbReference type="NCBI Taxonomy" id="408172"/>
    <lineage>
        <taxon>unclassified sequences</taxon>
        <taxon>metagenomes</taxon>
        <taxon>ecological metagenomes</taxon>
    </lineage>
</organism>
<sequence length="81" mass="9058">MTGVLKLNRMPLFLIGRGRIRGHKQFDILHSDAFQATVGMATDNARSIAVSDHILDQHIADRTGRRLIVCGRFRVDFAPAD</sequence>
<protein>
    <submittedName>
        <fullName evidence="1">Uncharacterized protein</fullName>
    </submittedName>
</protein>
<proteinExistence type="predicted"/>
<feature type="non-terminal residue" evidence="1">
    <location>
        <position position="81"/>
    </location>
</feature>
<name>A0A382BWU3_9ZZZZ</name>
<accession>A0A382BWU3</accession>